<proteinExistence type="predicted"/>
<dbReference type="EMBL" id="VSSQ01034265">
    <property type="protein sequence ID" value="MPM86153.1"/>
    <property type="molecule type" value="Genomic_DNA"/>
</dbReference>
<dbReference type="AlphaFoldDB" id="A0A645DB50"/>
<reference evidence="2" key="1">
    <citation type="submission" date="2019-08" db="EMBL/GenBank/DDBJ databases">
        <authorList>
            <person name="Kucharzyk K."/>
            <person name="Murdoch R.W."/>
            <person name="Higgins S."/>
            <person name="Loffler F."/>
        </authorList>
    </citation>
    <scope>NUCLEOTIDE SEQUENCE</scope>
</reference>
<gene>
    <name evidence="2" type="ORF">SDC9_133236</name>
</gene>
<evidence type="ECO:0000313" key="2">
    <source>
        <dbReference type="EMBL" id="MPM86153.1"/>
    </source>
</evidence>
<feature type="region of interest" description="Disordered" evidence="1">
    <location>
        <begin position="1"/>
        <end position="31"/>
    </location>
</feature>
<name>A0A645DB50_9ZZZZ</name>
<comment type="caution">
    <text evidence="2">The sequence shown here is derived from an EMBL/GenBank/DDBJ whole genome shotgun (WGS) entry which is preliminary data.</text>
</comment>
<accession>A0A645DB50</accession>
<organism evidence="2">
    <name type="scientific">bioreactor metagenome</name>
    <dbReference type="NCBI Taxonomy" id="1076179"/>
    <lineage>
        <taxon>unclassified sequences</taxon>
        <taxon>metagenomes</taxon>
        <taxon>ecological metagenomes</taxon>
    </lineage>
</organism>
<evidence type="ECO:0000256" key="1">
    <source>
        <dbReference type="SAM" id="MobiDB-lite"/>
    </source>
</evidence>
<protein>
    <submittedName>
        <fullName evidence="2">Uncharacterized protein</fullName>
    </submittedName>
</protein>
<sequence>MLFGDADIEGPLRVGRREPGQPHRMQHRRGERHHIGMVVRDLHHLLRKGIGPGGLHGCAEGLSGRGVDASDRVKVIGLVEFGGPETMALLGDGVHDDRPPEALGQLESLGQGVEVMAVDRSEVLQAQVAEHLLRSQDVLETRFHAVQHVIGGASETRPPHLGLDRLQRLLVARIGADRPQLS</sequence>